<evidence type="ECO:0000313" key="6">
    <source>
        <dbReference type="Proteomes" id="UP000435648"/>
    </source>
</evidence>
<dbReference type="Proteomes" id="UP000435648">
    <property type="component" value="Chromosome"/>
</dbReference>
<evidence type="ECO:0000256" key="3">
    <source>
        <dbReference type="SAM" id="MobiDB-lite"/>
    </source>
</evidence>
<dbReference type="AlphaFoldDB" id="A0A857C305"/>
<evidence type="ECO:0000313" key="5">
    <source>
        <dbReference type="EMBL" id="QGZ33406.1"/>
    </source>
</evidence>
<dbReference type="Gene3D" id="3.40.50.2300">
    <property type="match status" value="1"/>
</dbReference>
<evidence type="ECO:0000256" key="1">
    <source>
        <dbReference type="ARBA" id="ARBA00022553"/>
    </source>
</evidence>
<proteinExistence type="predicted"/>
<protein>
    <submittedName>
        <fullName evidence="5">Response regulator</fullName>
    </submittedName>
</protein>
<reference evidence="5 6" key="1">
    <citation type="submission" date="2019-12" db="EMBL/GenBank/DDBJ databases">
        <title>The genome of Stappia indica PHM037.</title>
        <authorList>
            <person name="Kacar D."/>
            <person name="Galan B."/>
            <person name="Canedo L."/>
            <person name="Rodriguez P."/>
            <person name="de la Calle F."/>
            <person name="Garcia J.L."/>
        </authorList>
    </citation>
    <scope>NUCLEOTIDE SEQUENCE [LARGE SCALE GENOMIC DNA]</scope>
    <source>
        <strain evidence="5 6">PHM037</strain>
    </source>
</reference>
<dbReference type="InterPro" id="IPR050595">
    <property type="entry name" value="Bact_response_regulator"/>
</dbReference>
<dbReference type="PANTHER" id="PTHR44591:SF25">
    <property type="entry name" value="CHEMOTAXIS TWO-COMPONENT RESPONSE REGULATOR"/>
    <property type="match status" value="1"/>
</dbReference>
<gene>
    <name evidence="5" type="ORF">GH266_02150</name>
</gene>
<dbReference type="InterPro" id="IPR001789">
    <property type="entry name" value="Sig_transdc_resp-reg_receiver"/>
</dbReference>
<evidence type="ECO:0000256" key="2">
    <source>
        <dbReference type="PROSITE-ProRule" id="PRU00169"/>
    </source>
</evidence>
<dbReference type="GO" id="GO:0000160">
    <property type="term" value="P:phosphorelay signal transduction system"/>
    <property type="evidence" value="ECO:0007669"/>
    <property type="project" value="InterPro"/>
</dbReference>
<dbReference type="PANTHER" id="PTHR44591">
    <property type="entry name" value="STRESS RESPONSE REGULATOR PROTEIN 1"/>
    <property type="match status" value="1"/>
</dbReference>
<keyword evidence="1 2" id="KW-0597">Phosphoprotein</keyword>
<dbReference type="InterPro" id="IPR011006">
    <property type="entry name" value="CheY-like_superfamily"/>
</dbReference>
<feature type="modified residue" description="4-aspartylphosphate" evidence="2">
    <location>
        <position position="71"/>
    </location>
</feature>
<dbReference type="SMART" id="SM00448">
    <property type="entry name" value="REC"/>
    <property type="match status" value="1"/>
</dbReference>
<dbReference type="RefSeq" id="WP_158192425.1">
    <property type="nucleotide sequence ID" value="NZ_CP046908.1"/>
</dbReference>
<feature type="domain" description="Response regulatory" evidence="4">
    <location>
        <begin position="21"/>
        <end position="140"/>
    </location>
</feature>
<dbReference type="PROSITE" id="PS50110">
    <property type="entry name" value="RESPONSE_REGULATORY"/>
    <property type="match status" value="1"/>
</dbReference>
<dbReference type="SUPFAM" id="SSF52172">
    <property type="entry name" value="CheY-like"/>
    <property type="match status" value="1"/>
</dbReference>
<dbReference type="OrthoDB" id="8447276at2"/>
<organism evidence="5 6">
    <name type="scientific">Stappia indica</name>
    <dbReference type="NCBI Taxonomy" id="538381"/>
    <lineage>
        <taxon>Bacteria</taxon>
        <taxon>Pseudomonadati</taxon>
        <taxon>Pseudomonadota</taxon>
        <taxon>Alphaproteobacteria</taxon>
        <taxon>Hyphomicrobiales</taxon>
        <taxon>Stappiaceae</taxon>
        <taxon>Stappia</taxon>
    </lineage>
</organism>
<dbReference type="CDD" id="cd00156">
    <property type="entry name" value="REC"/>
    <property type="match status" value="1"/>
</dbReference>
<feature type="region of interest" description="Disordered" evidence="3">
    <location>
        <begin position="184"/>
        <end position="222"/>
    </location>
</feature>
<name>A0A857C305_9HYPH</name>
<accession>A0A857C305</accession>
<sequence length="222" mass="24778">MTRLARMTRHYAYGLDIGDLDVVVVDDSKPMQAILRSTLLSFRVRRVRTFDTAEAALEMMRLDPPNFVITDWRMKPTSGLALLRTLRQRKMAPLCFLPVVVCTAHGTRTLIDRVLRDGAQHVVAKPLSPSGLYDRLMWTLRDGRQLVMGDDGRYVIEGVAGTLDEKARKWQQIGIEREIVAPKSGTRRDLAATAQKASAGETGPTPRNGFATVRPKRPQPAA</sequence>
<evidence type="ECO:0000259" key="4">
    <source>
        <dbReference type="PROSITE" id="PS50110"/>
    </source>
</evidence>
<dbReference type="EMBL" id="CP046908">
    <property type="protein sequence ID" value="QGZ33406.1"/>
    <property type="molecule type" value="Genomic_DNA"/>
</dbReference>
<dbReference type="Pfam" id="PF00072">
    <property type="entry name" value="Response_reg"/>
    <property type="match status" value="1"/>
</dbReference>
<dbReference type="KEGG" id="siw:GH266_02150"/>